<keyword evidence="1" id="KW-0808">Transferase</keyword>
<dbReference type="InterPro" id="IPR017441">
    <property type="entry name" value="Protein_kinase_ATP_BS"/>
</dbReference>
<dbReference type="SUPFAM" id="SSF56112">
    <property type="entry name" value="Protein kinase-like (PK-like)"/>
    <property type="match status" value="1"/>
</dbReference>
<keyword evidence="6" id="KW-0472">Membrane</keyword>
<dbReference type="Gene3D" id="1.10.510.10">
    <property type="entry name" value="Transferase(Phosphotransferase) domain 1"/>
    <property type="match status" value="1"/>
</dbReference>
<evidence type="ECO:0000256" key="3">
    <source>
        <dbReference type="ARBA" id="ARBA00022777"/>
    </source>
</evidence>
<feature type="transmembrane region" description="Helical" evidence="6">
    <location>
        <begin position="345"/>
        <end position="363"/>
    </location>
</feature>
<protein>
    <submittedName>
        <fullName evidence="8">Serine/threonine protein kinase</fullName>
    </submittedName>
</protein>
<evidence type="ECO:0000256" key="1">
    <source>
        <dbReference type="ARBA" id="ARBA00022679"/>
    </source>
</evidence>
<dbReference type="PANTHER" id="PTHR43289:SF34">
    <property type="entry name" value="SERINE_THREONINE-PROTEIN KINASE YBDM-RELATED"/>
    <property type="match status" value="1"/>
</dbReference>
<reference evidence="8" key="1">
    <citation type="submission" date="2021-05" db="EMBL/GenBank/DDBJ databases">
        <title>Complete genome sequence of the cellulolytic planctomycete Telmatocola sphagniphila SP2T and characterization of the first cellulase from planctomycetes.</title>
        <authorList>
            <person name="Rakitin A.L."/>
            <person name="Beletsky A.V."/>
            <person name="Naumoff D.G."/>
            <person name="Kulichevskaya I.S."/>
            <person name="Mardanov A.V."/>
            <person name="Ravin N.V."/>
            <person name="Dedysh S.N."/>
        </authorList>
    </citation>
    <scope>NUCLEOTIDE SEQUENCE</scope>
    <source>
        <strain evidence="8">SP2T</strain>
    </source>
</reference>
<evidence type="ECO:0000259" key="7">
    <source>
        <dbReference type="PROSITE" id="PS50011"/>
    </source>
</evidence>
<gene>
    <name evidence="8" type="ORF">KIH39_01560</name>
</gene>
<dbReference type="Pfam" id="PF00069">
    <property type="entry name" value="Pkinase"/>
    <property type="match status" value="1"/>
</dbReference>
<keyword evidence="6" id="KW-0812">Transmembrane</keyword>
<dbReference type="RefSeq" id="WP_213497524.1">
    <property type="nucleotide sequence ID" value="NZ_CP074694.1"/>
</dbReference>
<keyword evidence="4 5" id="KW-0067">ATP-binding</keyword>
<dbReference type="GO" id="GO:0004674">
    <property type="term" value="F:protein serine/threonine kinase activity"/>
    <property type="evidence" value="ECO:0007669"/>
    <property type="project" value="UniProtKB-KW"/>
</dbReference>
<feature type="binding site" evidence="5">
    <location>
        <position position="74"/>
    </location>
    <ligand>
        <name>ATP</name>
        <dbReference type="ChEBI" id="CHEBI:30616"/>
    </ligand>
</feature>
<name>A0A8E6EVI1_9BACT</name>
<dbReference type="AlphaFoldDB" id="A0A8E6EVI1"/>
<dbReference type="Gene3D" id="3.30.200.20">
    <property type="entry name" value="Phosphorylase Kinase, domain 1"/>
    <property type="match status" value="1"/>
</dbReference>
<dbReference type="KEGG" id="tsph:KIH39_01560"/>
<evidence type="ECO:0000256" key="5">
    <source>
        <dbReference type="PROSITE-ProRule" id="PRU10141"/>
    </source>
</evidence>
<keyword evidence="3 8" id="KW-0418">Kinase</keyword>
<dbReference type="InterPro" id="IPR011009">
    <property type="entry name" value="Kinase-like_dom_sf"/>
</dbReference>
<dbReference type="SMART" id="SM00220">
    <property type="entry name" value="S_TKc"/>
    <property type="match status" value="1"/>
</dbReference>
<sequence>MNTALKIAALTPAAYRTKYTLPVIPCTLNTANNYPPEEPKKFGRFTLLRILGSGGMGVVYEAFDPERGQKVALKVLRRGLPEEAKGIQRFLREAQALGTIQHPRVVTIHDVGIEEELPYLSMELLQGCSLEIRIQEGKPWPVNQVLQVATQLAEALDQIHAQGLIHRDLKPANIWLSKPNQEVVLLDFGLARRIEGQMGLTASSLMIGTPQYTSPENARGDRMDARCDLFSLGIILYELCTGRKPFEGTTALALMEQITRYHPPRVSVVNPAVPTLLSNLIMELLAKFAKDRPESARVVGQRLQKIQPKSSSQIVLPVAPEQTMNAPEIPPLVEPEPSLPVSRGLWLWSLVACFLLVLGISFFKNTPTGQLKVESSFPVAEVEIWSENRAVARVLTDRPIDLPEGKYKLKLLFPEDRAKLDSNDLEVVPGKVNAIQVVKK</sequence>
<keyword evidence="8" id="KW-0723">Serine/threonine-protein kinase</keyword>
<accession>A0A8E6EVI1</accession>
<dbReference type="EMBL" id="CP074694">
    <property type="protein sequence ID" value="QVL32632.1"/>
    <property type="molecule type" value="Genomic_DNA"/>
</dbReference>
<dbReference type="GO" id="GO:0005524">
    <property type="term" value="F:ATP binding"/>
    <property type="evidence" value="ECO:0007669"/>
    <property type="project" value="UniProtKB-UniRule"/>
</dbReference>
<dbReference type="CDD" id="cd14014">
    <property type="entry name" value="STKc_PknB_like"/>
    <property type="match status" value="1"/>
</dbReference>
<feature type="domain" description="Protein kinase" evidence="7">
    <location>
        <begin position="45"/>
        <end position="306"/>
    </location>
</feature>
<dbReference type="InterPro" id="IPR000719">
    <property type="entry name" value="Prot_kinase_dom"/>
</dbReference>
<evidence type="ECO:0000313" key="8">
    <source>
        <dbReference type="EMBL" id="QVL32632.1"/>
    </source>
</evidence>
<keyword evidence="6" id="KW-1133">Transmembrane helix</keyword>
<keyword evidence="2 5" id="KW-0547">Nucleotide-binding</keyword>
<evidence type="ECO:0000313" key="9">
    <source>
        <dbReference type="Proteomes" id="UP000676194"/>
    </source>
</evidence>
<keyword evidence="9" id="KW-1185">Reference proteome</keyword>
<dbReference type="PROSITE" id="PS00107">
    <property type="entry name" value="PROTEIN_KINASE_ATP"/>
    <property type="match status" value="1"/>
</dbReference>
<evidence type="ECO:0000256" key="6">
    <source>
        <dbReference type="SAM" id="Phobius"/>
    </source>
</evidence>
<organism evidence="8 9">
    <name type="scientific">Telmatocola sphagniphila</name>
    <dbReference type="NCBI Taxonomy" id="1123043"/>
    <lineage>
        <taxon>Bacteria</taxon>
        <taxon>Pseudomonadati</taxon>
        <taxon>Planctomycetota</taxon>
        <taxon>Planctomycetia</taxon>
        <taxon>Gemmatales</taxon>
        <taxon>Gemmataceae</taxon>
    </lineage>
</organism>
<evidence type="ECO:0000256" key="2">
    <source>
        <dbReference type="ARBA" id="ARBA00022741"/>
    </source>
</evidence>
<dbReference type="PANTHER" id="PTHR43289">
    <property type="entry name" value="MITOGEN-ACTIVATED PROTEIN KINASE KINASE KINASE 20-RELATED"/>
    <property type="match status" value="1"/>
</dbReference>
<dbReference type="PROSITE" id="PS50011">
    <property type="entry name" value="PROTEIN_KINASE_DOM"/>
    <property type="match status" value="1"/>
</dbReference>
<evidence type="ECO:0000256" key="4">
    <source>
        <dbReference type="ARBA" id="ARBA00022840"/>
    </source>
</evidence>
<dbReference type="Proteomes" id="UP000676194">
    <property type="component" value="Chromosome"/>
</dbReference>
<proteinExistence type="predicted"/>